<dbReference type="Proteomes" id="UP001150925">
    <property type="component" value="Unassembled WGS sequence"/>
</dbReference>
<dbReference type="InterPro" id="IPR008978">
    <property type="entry name" value="HSP20-like_chaperone"/>
</dbReference>
<dbReference type="SUPFAM" id="SSF49764">
    <property type="entry name" value="HSP20-like chaperones"/>
    <property type="match status" value="1"/>
</dbReference>
<dbReference type="CDD" id="cd06465">
    <property type="entry name" value="p23_hB-ind1_like"/>
    <property type="match status" value="1"/>
</dbReference>
<dbReference type="GO" id="GO:0006457">
    <property type="term" value="P:protein folding"/>
    <property type="evidence" value="ECO:0007669"/>
    <property type="project" value="TreeGrafter"/>
</dbReference>
<dbReference type="AlphaFoldDB" id="A0A9W8AT95"/>
<dbReference type="GO" id="GO:0005829">
    <property type="term" value="C:cytosol"/>
    <property type="evidence" value="ECO:0007669"/>
    <property type="project" value="TreeGrafter"/>
</dbReference>
<dbReference type="GO" id="GO:0051131">
    <property type="term" value="P:chaperone-mediated protein complex assembly"/>
    <property type="evidence" value="ECO:0007669"/>
    <property type="project" value="TreeGrafter"/>
</dbReference>
<dbReference type="GO" id="GO:0051879">
    <property type="term" value="F:Hsp90 protein binding"/>
    <property type="evidence" value="ECO:0007669"/>
    <property type="project" value="InterPro"/>
</dbReference>
<evidence type="ECO:0000256" key="2">
    <source>
        <dbReference type="SAM" id="MobiDB-lite"/>
    </source>
</evidence>
<dbReference type="PANTHER" id="PTHR22932">
    <property type="entry name" value="TELOMERASE-BINDING PROTEIN P23 HSP90 CO-CHAPERONE"/>
    <property type="match status" value="1"/>
</dbReference>
<evidence type="ECO:0000313" key="4">
    <source>
        <dbReference type="EMBL" id="KAJ1961922.1"/>
    </source>
</evidence>
<dbReference type="GO" id="GO:0051087">
    <property type="term" value="F:protein-folding chaperone binding"/>
    <property type="evidence" value="ECO:0007669"/>
    <property type="project" value="TreeGrafter"/>
</dbReference>
<feature type="region of interest" description="Disordered" evidence="2">
    <location>
        <begin position="156"/>
        <end position="200"/>
    </location>
</feature>
<dbReference type="EMBL" id="JANBPY010001046">
    <property type="protein sequence ID" value="KAJ1961922.1"/>
    <property type="molecule type" value="Genomic_DNA"/>
</dbReference>
<feature type="non-terminal residue" evidence="4">
    <location>
        <position position="1"/>
    </location>
</feature>
<comment type="similarity">
    <text evidence="1">Belongs to the p23/wos2 family.</text>
</comment>
<name>A0A9W8AT95_9FUNG</name>
<feature type="region of interest" description="Disordered" evidence="2">
    <location>
        <begin position="90"/>
        <end position="118"/>
    </location>
</feature>
<dbReference type="InterPro" id="IPR007052">
    <property type="entry name" value="CS_dom"/>
</dbReference>
<evidence type="ECO:0000256" key="1">
    <source>
        <dbReference type="ARBA" id="ARBA00025733"/>
    </source>
</evidence>
<dbReference type="Gene3D" id="2.60.40.790">
    <property type="match status" value="1"/>
</dbReference>
<sequence>IYLTINVSDATITTLDIQSTTVKFEGQSNDKKYAFELELHAAVNPETSKKANTKRNIFLVLDKKEHDKPYWPRLQQGKTRPNFLKTDFSKWKDEDEEDEEEEGGMPGMGGAGGMPGMMGGAGGMPGMMGGMGGAGGMPDFGGMDFSSLASGLGGGAGGMPDFSAMGAGAGGMPDFGAMGAEAGDMPSNDEEDAAEAQKKD</sequence>
<keyword evidence="5" id="KW-1185">Reference proteome</keyword>
<gene>
    <name evidence="4" type="primary">wos2</name>
    <name evidence="4" type="ORF">IWQ62_003699</name>
</gene>
<protein>
    <submittedName>
        <fullName evidence="4">P23 chaperone protein wos2</fullName>
    </submittedName>
</protein>
<proteinExistence type="inferred from homology"/>
<dbReference type="GO" id="GO:0005634">
    <property type="term" value="C:nucleus"/>
    <property type="evidence" value="ECO:0007669"/>
    <property type="project" value="TreeGrafter"/>
</dbReference>
<evidence type="ECO:0000259" key="3">
    <source>
        <dbReference type="PROSITE" id="PS51203"/>
    </source>
</evidence>
<comment type="caution">
    <text evidence="4">The sequence shown here is derived from an EMBL/GenBank/DDBJ whole genome shotgun (WGS) entry which is preliminary data.</text>
</comment>
<feature type="domain" description="CS" evidence="3">
    <location>
        <begin position="1"/>
        <end position="75"/>
    </location>
</feature>
<accession>A0A9W8AT95</accession>
<feature type="compositionally biased region" description="Gly residues" evidence="2">
    <location>
        <begin position="104"/>
        <end position="118"/>
    </location>
</feature>
<evidence type="ECO:0000313" key="5">
    <source>
        <dbReference type="Proteomes" id="UP001150925"/>
    </source>
</evidence>
<reference evidence="4" key="1">
    <citation type="submission" date="2022-07" db="EMBL/GenBank/DDBJ databases">
        <title>Phylogenomic reconstructions and comparative analyses of Kickxellomycotina fungi.</title>
        <authorList>
            <person name="Reynolds N.K."/>
            <person name="Stajich J.E."/>
            <person name="Barry K."/>
            <person name="Grigoriev I.V."/>
            <person name="Crous P."/>
            <person name="Smith M.E."/>
        </authorList>
    </citation>
    <scope>NUCLEOTIDE SEQUENCE</scope>
    <source>
        <strain evidence="4">RSA 1196</strain>
    </source>
</reference>
<dbReference type="OrthoDB" id="1564555at2759"/>
<feature type="compositionally biased region" description="Acidic residues" evidence="2">
    <location>
        <begin position="94"/>
        <end position="103"/>
    </location>
</feature>
<organism evidence="4 5">
    <name type="scientific">Dispira parvispora</name>
    <dbReference type="NCBI Taxonomy" id="1520584"/>
    <lineage>
        <taxon>Eukaryota</taxon>
        <taxon>Fungi</taxon>
        <taxon>Fungi incertae sedis</taxon>
        <taxon>Zoopagomycota</taxon>
        <taxon>Kickxellomycotina</taxon>
        <taxon>Dimargaritomycetes</taxon>
        <taxon>Dimargaritales</taxon>
        <taxon>Dimargaritaceae</taxon>
        <taxon>Dispira</taxon>
    </lineage>
</organism>
<dbReference type="PANTHER" id="PTHR22932:SF1">
    <property type="entry name" value="CO-CHAPERONE PROTEIN DAF-41"/>
    <property type="match status" value="1"/>
</dbReference>
<dbReference type="PROSITE" id="PS51203">
    <property type="entry name" value="CS"/>
    <property type="match status" value="1"/>
</dbReference>
<dbReference type="InterPro" id="IPR045250">
    <property type="entry name" value="p23-like"/>
</dbReference>